<dbReference type="GO" id="GO:0005886">
    <property type="term" value="C:plasma membrane"/>
    <property type="evidence" value="ECO:0007669"/>
    <property type="project" value="UniProtKB-SubCell"/>
</dbReference>
<evidence type="ECO:0000313" key="7">
    <source>
        <dbReference type="EMBL" id="SMH33055.1"/>
    </source>
</evidence>
<evidence type="ECO:0000256" key="5">
    <source>
        <dbReference type="ARBA" id="ARBA00023136"/>
    </source>
</evidence>
<accession>A0A1X7N820</accession>
<keyword evidence="4 6" id="KW-1133">Transmembrane helix</keyword>
<keyword evidence="5 6" id="KW-0472">Membrane</keyword>
<protein>
    <submittedName>
        <fullName evidence="7">Aromatic acid exporter family member 1</fullName>
    </submittedName>
</protein>
<reference evidence="7 8" key="1">
    <citation type="submission" date="2017-04" db="EMBL/GenBank/DDBJ databases">
        <authorList>
            <person name="Afonso C.L."/>
            <person name="Miller P.J."/>
            <person name="Scott M.A."/>
            <person name="Spackman E."/>
            <person name="Goraichik I."/>
            <person name="Dimitrov K.M."/>
            <person name="Suarez D.L."/>
            <person name="Swayne D.E."/>
        </authorList>
    </citation>
    <scope>NUCLEOTIDE SEQUENCE [LARGE SCALE GENOMIC DNA]</scope>
    <source>
        <strain evidence="7 8">LMG26642</strain>
    </source>
</reference>
<dbReference type="AlphaFoldDB" id="A0A1X7N820"/>
<organism evidence="7 8">
    <name type="scientific">Carnobacterium iners</name>
    <dbReference type="NCBI Taxonomy" id="1073423"/>
    <lineage>
        <taxon>Bacteria</taxon>
        <taxon>Bacillati</taxon>
        <taxon>Bacillota</taxon>
        <taxon>Bacilli</taxon>
        <taxon>Lactobacillales</taxon>
        <taxon>Carnobacteriaceae</taxon>
        <taxon>Carnobacterium</taxon>
    </lineage>
</organism>
<gene>
    <name evidence="7" type="ORF">SAMN04488700_1482</name>
</gene>
<evidence type="ECO:0000313" key="8">
    <source>
        <dbReference type="Proteomes" id="UP000193435"/>
    </source>
</evidence>
<keyword evidence="3 6" id="KW-0812">Transmembrane</keyword>
<feature type="transmembrane region" description="Helical" evidence="6">
    <location>
        <begin position="131"/>
        <end position="155"/>
    </location>
</feature>
<dbReference type="RefSeq" id="WP_085559634.1">
    <property type="nucleotide sequence ID" value="NZ_FOAH01000004.1"/>
</dbReference>
<evidence type="ECO:0000256" key="2">
    <source>
        <dbReference type="ARBA" id="ARBA00022475"/>
    </source>
</evidence>
<keyword evidence="2" id="KW-1003">Cell membrane</keyword>
<feature type="transmembrane region" description="Helical" evidence="6">
    <location>
        <begin position="60"/>
        <end position="78"/>
    </location>
</feature>
<dbReference type="Proteomes" id="UP000193435">
    <property type="component" value="Unassembled WGS sequence"/>
</dbReference>
<feature type="transmembrane region" description="Helical" evidence="6">
    <location>
        <begin position="109"/>
        <end position="125"/>
    </location>
</feature>
<dbReference type="STRING" id="1073423.SAMN04488700_1482"/>
<evidence type="ECO:0000256" key="6">
    <source>
        <dbReference type="SAM" id="Phobius"/>
    </source>
</evidence>
<proteinExistence type="predicted"/>
<dbReference type="EMBL" id="FXBJ01000002">
    <property type="protein sequence ID" value="SMH33055.1"/>
    <property type="molecule type" value="Genomic_DNA"/>
</dbReference>
<evidence type="ECO:0000256" key="4">
    <source>
        <dbReference type="ARBA" id="ARBA00022989"/>
    </source>
</evidence>
<dbReference type="InterPro" id="IPR010343">
    <property type="entry name" value="ArAE_1"/>
</dbReference>
<feature type="transmembrane region" description="Helical" evidence="6">
    <location>
        <begin position="84"/>
        <end position="102"/>
    </location>
</feature>
<sequence length="161" mass="17954">MMIGEYRIGMRTVKTAIAVASCILLFHFTNRGAPMIASLTAIFVLREDWRMTFKFSKNRILGNSIGAFTATLVVLVQNIFGTHFLIELIGVPVAIIFIIVICDLLKNNAGIIGGTAAFLIIYYTIPIDDALFYAIQRIFDTFIGAFIAIFINLLIPYHSKK</sequence>
<comment type="subcellular location">
    <subcellularLocation>
        <location evidence="1">Cell membrane</location>
        <topology evidence="1">Multi-pass membrane protein</topology>
    </subcellularLocation>
</comment>
<keyword evidence="8" id="KW-1185">Reference proteome</keyword>
<dbReference type="OrthoDB" id="1653617at2"/>
<dbReference type="Pfam" id="PF06081">
    <property type="entry name" value="ArAE_1"/>
    <property type="match status" value="1"/>
</dbReference>
<evidence type="ECO:0000256" key="3">
    <source>
        <dbReference type="ARBA" id="ARBA00022692"/>
    </source>
</evidence>
<name>A0A1X7N820_9LACT</name>
<evidence type="ECO:0000256" key="1">
    <source>
        <dbReference type="ARBA" id="ARBA00004651"/>
    </source>
</evidence>